<organism evidence="3 4">
    <name type="scientific">Silvania hatchlandensis</name>
    <dbReference type="NCBI Taxonomy" id="2926469"/>
    <lineage>
        <taxon>Bacteria</taxon>
        <taxon>Pseudomonadati</taxon>
        <taxon>Pseudomonadota</taxon>
        <taxon>Gammaproteobacteria</taxon>
        <taxon>Enterobacterales</taxon>
        <taxon>Enterobacteriaceae</taxon>
        <taxon>Silvania</taxon>
    </lineage>
</organism>
<dbReference type="EMBL" id="JAMGZK010000047">
    <property type="protein sequence ID" value="MCU6664776.1"/>
    <property type="molecule type" value="Genomic_DNA"/>
</dbReference>
<gene>
    <name evidence="3" type="ORF">M8014_10540</name>
</gene>
<keyword evidence="4" id="KW-1185">Reference proteome</keyword>
<keyword evidence="2" id="KW-0732">Signal</keyword>
<sequence length="520" mass="56927">MKLPFKPHLLVLLCSTGLFAASGVMFVKSRTTESPAAPAPVVQQPVVPAPAAQPAPVVAPTYTAAQIDQWVAPIALYPDALLSQILMASTYPANVIQAAQWSEDNPKMQGDAAIQAVAGQPWDPSVKSLVAFPQLMSLMGENPPWIQSLGDAFLAQPKDVMDSVQRLRLLAQQTGALQSTPQQTVTTVTKPEPTKTPPAAPASTTTTTASPTVIKIESADPQVVYVPTYNPNTVYGTWPNTSYPPVYLPPSPGEQFTDSLVKGLGFSLGVATTYAIFSNIDWDDDDDWDHHHGDNHGGYSRNGDNNININVDNFNKISGERLTDANRGWQHNPTYRGGVPYPTNQLNSRFHSTNTATGLSATQPKAVNRDSQRQAAMTQMEKSTGKTFSQTPRAGTKDAQRQASNQQLKQISQRNNYRGYDTSKPQGTKRAATQTRENRQATAQRQEKRASQPAQQQRHVQQRHSQPRANALSGNDSRSGNWQAQQQRGAQSRQLSSRHTEQRAVARPQGNAGQREFRHR</sequence>
<feature type="signal peptide" evidence="2">
    <location>
        <begin position="1"/>
        <end position="20"/>
    </location>
</feature>
<feature type="compositionally biased region" description="Polar residues" evidence="1">
    <location>
        <begin position="423"/>
        <end position="444"/>
    </location>
</feature>
<evidence type="ECO:0000313" key="4">
    <source>
        <dbReference type="Proteomes" id="UP001063816"/>
    </source>
</evidence>
<feature type="compositionally biased region" description="Polar residues" evidence="1">
    <location>
        <begin position="472"/>
        <end position="482"/>
    </location>
</feature>
<feature type="region of interest" description="Disordered" evidence="1">
    <location>
        <begin position="325"/>
        <end position="520"/>
    </location>
</feature>
<dbReference type="PANTHER" id="PTHR40269:SF1">
    <property type="entry name" value="OUTER MEMBRANE PROTEIN"/>
    <property type="match status" value="1"/>
</dbReference>
<protein>
    <submittedName>
        <fullName evidence="3">DUF3300 domain-containing protein</fullName>
    </submittedName>
</protein>
<evidence type="ECO:0000313" key="3">
    <source>
        <dbReference type="EMBL" id="MCU6664776.1"/>
    </source>
</evidence>
<dbReference type="RefSeq" id="WP_271282423.1">
    <property type="nucleotide sequence ID" value="NZ_JAMGZK010000047.1"/>
</dbReference>
<comment type="caution">
    <text evidence="3">The sequence shown here is derived from an EMBL/GenBank/DDBJ whole genome shotgun (WGS) entry which is preliminary data.</text>
</comment>
<dbReference type="Pfam" id="PF11737">
    <property type="entry name" value="DUF3300"/>
    <property type="match status" value="1"/>
</dbReference>
<dbReference type="Proteomes" id="UP001063816">
    <property type="component" value="Unassembled WGS sequence"/>
</dbReference>
<dbReference type="PANTHER" id="PTHR40269">
    <property type="entry name" value="OUTER MEMBRANE PROTEIN-RELATED"/>
    <property type="match status" value="1"/>
</dbReference>
<feature type="compositionally biased region" description="Polar residues" evidence="1">
    <location>
        <begin position="373"/>
        <end position="393"/>
    </location>
</feature>
<feature type="region of interest" description="Disordered" evidence="1">
    <location>
        <begin position="175"/>
        <end position="209"/>
    </location>
</feature>
<dbReference type="InterPro" id="IPR021728">
    <property type="entry name" value="DUF3300"/>
</dbReference>
<evidence type="ECO:0000256" key="2">
    <source>
        <dbReference type="SAM" id="SignalP"/>
    </source>
</evidence>
<proteinExistence type="predicted"/>
<evidence type="ECO:0000256" key="1">
    <source>
        <dbReference type="SAM" id="MobiDB-lite"/>
    </source>
</evidence>
<reference evidence="3" key="1">
    <citation type="submission" date="2022-05" db="EMBL/GenBank/DDBJ databases">
        <title>Description of a novel species of Leclercia; Leclercia tamurae and the Proposal for a Novel Genus Silvania gen. nov. Containing Two Novel Species Silvania hatchlandensis sp. nov. and Silvania confinis sp. nov. Isolated from the Rhizosphere of Oak.</title>
        <authorList>
            <person name="Maddock D.W."/>
            <person name="Brady C.L."/>
            <person name="Denman S."/>
            <person name="Arnold D."/>
        </authorList>
    </citation>
    <scope>NUCLEOTIDE SEQUENCE</scope>
    <source>
        <strain evidence="3">H19S6</strain>
    </source>
</reference>
<name>A0A9J6PZA0_9ENTR</name>
<feature type="compositionally biased region" description="Polar residues" evidence="1">
    <location>
        <begin position="342"/>
        <end position="365"/>
    </location>
</feature>
<feature type="compositionally biased region" description="Low complexity" evidence="1">
    <location>
        <begin position="483"/>
        <end position="497"/>
    </location>
</feature>
<feature type="chain" id="PRO_5039928330" evidence="2">
    <location>
        <begin position="21"/>
        <end position="520"/>
    </location>
</feature>
<feature type="compositionally biased region" description="Polar residues" evidence="1">
    <location>
        <begin position="401"/>
        <end position="416"/>
    </location>
</feature>
<feature type="compositionally biased region" description="Low complexity" evidence="1">
    <location>
        <begin position="178"/>
        <end position="191"/>
    </location>
</feature>
<accession>A0A9J6PZA0</accession>
<dbReference type="AlphaFoldDB" id="A0A9J6PZA0"/>